<feature type="compositionally biased region" description="Polar residues" evidence="2">
    <location>
        <begin position="131"/>
        <end position="156"/>
    </location>
</feature>
<feature type="domain" description="Smad anchor for receptor activation-like Smad-binding" evidence="4">
    <location>
        <begin position="444"/>
        <end position="482"/>
    </location>
</feature>
<feature type="region of interest" description="Disordered" evidence="2">
    <location>
        <begin position="64"/>
        <end position="296"/>
    </location>
</feature>
<feature type="domain" description="Smad anchor for receptor activation-like C-terminal" evidence="3">
    <location>
        <begin position="711"/>
        <end position="1030"/>
    </location>
</feature>
<dbReference type="InterPro" id="IPR035438">
    <property type="entry name" value="SARA/endofin"/>
</dbReference>
<evidence type="ECO:0000313" key="6">
    <source>
        <dbReference type="Proteomes" id="UP001460270"/>
    </source>
</evidence>
<dbReference type="InterPro" id="IPR037145">
    <property type="entry name" value="SARA_Smad-bd_sf"/>
</dbReference>
<accession>A0AAW0Q2W3</accession>
<dbReference type="AlphaFoldDB" id="A0AAW0Q2W3"/>
<evidence type="ECO:0008006" key="7">
    <source>
        <dbReference type="Google" id="ProtNLM"/>
    </source>
</evidence>
<feature type="compositionally biased region" description="Basic and acidic residues" evidence="2">
    <location>
        <begin position="89"/>
        <end position="108"/>
    </location>
</feature>
<dbReference type="Proteomes" id="UP001460270">
    <property type="component" value="Unassembled WGS sequence"/>
</dbReference>
<feature type="coiled-coil region" evidence="1">
    <location>
        <begin position="320"/>
        <end position="347"/>
    </location>
</feature>
<gene>
    <name evidence="5" type="ORF">WMY93_000595</name>
</gene>
<protein>
    <recommendedName>
        <fullName evidence="7">Zinc finger, FYVE domain containing 9a</fullName>
    </recommendedName>
</protein>
<feature type="compositionally biased region" description="Low complexity" evidence="2">
    <location>
        <begin position="440"/>
        <end position="451"/>
    </location>
</feature>
<dbReference type="InterPro" id="IPR011011">
    <property type="entry name" value="Znf_FYVE_PHD"/>
</dbReference>
<dbReference type="InterPro" id="IPR024608">
    <property type="entry name" value="SARA-like_SBD"/>
</dbReference>
<feature type="compositionally biased region" description="Basic and acidic residues" evidence="2">
    <location>
        <begin position="180"/>
        <end position="193"/>
    </location>
</feature>
<evidence type="ECO:0000256" key="2">
    <source>
        <dbReference type="SAM" id="MobiDB-lite"/>
    </source>
</evidence>
<dbReference type="SMART" id="SM01422">
    <property type="entry name" value="SARA"/>
    <property type="match status" value="1"/>
</dbReference>
<comment type="caution">
    <text evidence="5">The sequence shown here is derived from an EMBL/GenBank/DDBJ whole genome shotgun (WGS) entry which is preliminary data.</text>
</comment>
<dbReference type="SUPFAM" id="SSF57903">
    <property type="entry name" value="FYVE/PHD zinc finger"/>
    <property type="match status" value="1"/>
</dbReference>
<feature type="compositionally biased region" description="Polar residues" evidence="2">
    <location>
        <begin position="271"/>
        <end position="280"/>
    </location>
</feature>
<organism evidence="5 6">
    <name type="scientific">Mugilogobius chulae</name>
    <name type="common">yellowstripe goby</name>
    <dbReference type="NCBI Taxonomy" id="88201"/>
    <lineage>
        <taxon>Eukaryota</taxon>
        <taxon>Metazoa</taxon>
        <taxon>Chordata</taxon>
        <taxon>Craniata</taxon>
        <taxon>Vertebrata</taxon>
        <taxon>Euteleostomi</taxon>
        <taxon>Actinopterygii</taxon>
        <taxon>Neopterygii</taxon>
        <taxon>Teleostei</taxon>
        <taxon>Neoteleostei</taxon>
        <taxon>Acanthomorphata</taxon>
        <taxon>Gobiaria</taxon>
        <taxon>Gobiiformes</taxon>
        <taxon>Gobioidei</taxon>
        <taxon>Gobiidae</taxon>
        <taxon>Gobionellinae</taxon>
        <taxon>Mugilogobius</taxon>
    </lineage>
</organism>
<keyword evidence="6" id="KW-1185">Reference proteome</keyword>
<dbReference type="Gene3D" id="3.30.1360.220">
    <property type="entry name" value="Domain of unknown function (DUF3480), N-terminal subdomain"/>
    <property type="match status" value="1"/>
</dbReference>
<dbReference type="Pfam" id="PF11409">
    <property type="entry name" value="SARA"/>
    <property type="match status" value="1"/>
</dbReference>
<evidence type="ECO:0000259" key="4">
    <source>
        <dbReference type="SMART" id="SM01422"/>
    </source>
</evidence>
<dbReference type="PANTHER" id="PTHR46319:SF2">
    <property type="entry name" value="ZINC FINGER FYVE DOMAIN-CONTAINING PROTEIN 9"/>
    <property type="match status" value="1"/>
</dbReference>
<dbReference type="Pfam" id="PF11979">
    <property type="entry name" value="SARA_C"/>
    <property type="match status" value="2"/>
</dbReference>
<dbReference type="GO" id="GO:0031901">
    <property type="term" value="C:early endosome membrane"/>
    <property type="evidence" value="ECO:0007669"/>
    <property type="project" value="TreeGrafter"/>
</dbReference>
<keyword evidence="1" id="KW-0175">Coiled coil</keyword>
<dbReference type="PANTHER" id="PTHR46319">
    <property type="entry name" value="ZINC FINGER FYVE DOMAIN-CONTAINING PROTEIN"/>
    <property type="match status" value="1"/>
</dbReference>
<dbReference type="PIRSF" id="PIRSF037289">
    <property type="entry name" value="SARA/endofin"/>
    <property type="match status" value="1"/>
</dbReference>
<dbReference type="EMBL" id="JBBPFD010000001">
    <property type="protein sequence ID" value="KAK7944867.1"/>
    <property type="molecule type" value="Genomic_DNA"/>
</dbReference>
<feature type="compositionally biased region" description="Low complexity" evidence="2">
    <location>
        <begin position="75"/>
        <end position="88"/>
    </location>
</feature>
<evidence type="ECO:0000256" key="1">
    <source>
        <dbReference type="SAM" id="Coils"/>
    </source>
</evidence>
<dbReference type="FunFam" id="3.30.500.40:FF:000001">
    <property type="entry name" value="Zinc finger, FYVE domain-containing 9a"/>
    <property type="match status" value="1"/>
</dbReference>
<dbReference type="Gene3D" id="4.10.720.10">
    <property type="entry name" value="Smad anchor for receptor activation, Smad-binding domain"/>
    <property type="match status" value="1"/>
</dbReference>
<feature type="compositionally biased region" description="Low complexity" evidence="2">
    <location>
        <begin position="546"/>
        <end position="557"/>
    </location>
</feature>
<name>A0AAW0Q2W3_9GOBI</name>
<evidence type="ECO:0000313" key="5">
    <source>
        <dbReference type="EMBL" id="KAK7944867.1"/>
    </source>
</evidence>
<feature type="compositionally biased region" description="Basic and acidic residues" evidence="2">
    <location>
        <begin position="245"/>
        <end position="263"/>
    </location>
</feature>
<proteinExistence type="predicted"/>
<reference evidence="6" key="1">
    <citation type="submission" date="2024-04" db="EMBL/GenBank/DDBJ databases">
        <title>Salinicola lusitanus LLJ914,a marine bacterium isolated from the Okinawa Trough.</title>
        <authorList>
            <person name="Li J."/>
        </authorList>
    </citation>
    <scope>NUCLEOTIDE SEQUENCE [LARGE SCALE GENOMIC DNA]</scope>
</reference>
<evidence type="ECO:0000259" key="3">
    <source>
        <dbReference type="SMART" id="SM01421"/>
    </source>
</evidence>
<dbReference type="SMART" id="SM01421">
    <property type="entry name" value="DUF3480"/>
    <property type="match status" value="1"/>
</dbReference>
<dbReference type="Gene3D" id="3.30.500.40">
    <property type="match status" value="1"/>
</dbReference>
<dbReference type="GO" id="GO:0016197">
    <property type="term" value="P:endosomal transport"/>
    <property type="evidence" value="ECO:0007669"/>
    <property type="project" value="TreeGrafter"/>
</dbReference>
<dbReference type="FunFam" id="4.10.720.10:FF:000001">
    <property type="entry name" value="Zinc finger, FYVE domain-containing 9a"/>
    <property type="match status" value="1"/>
</dbReference>
<feature type="compositionally biased region" description="Polar residues" evidence="2">
    <location>
        <begin position="522"/>
        <end position="545"/>
    </location>
</feature>
<feature type="region of interest" description="Disordered" evidence="2">
    <location>
        <begin position="432"/>
        <end position="457"/>
    </location>
</feature>
<sequence length="1050" mass="114108">MENYFQAEAFNLDKVLDEFEQNEDETDTPILSDAKWTQILAPPPHLLSLNPALAHADLSPGDSPLPFKTLAPDFAPSTSPPSSLSPAADPKRDPSEHAPSWVEERPADIHSPPLPQPNIGKLVGADDLSPTPVNSCENGNPQESFQDGQPSASDQLSRQEDRSDSTRFSFDVAAQNGEIEDAREQTETSKQADCELNGESCNEPDICVEKEVEASPEEDATQELQATQSEAVDEEESGTSVCVSSKEDSVTEEKEMEESKQENQDGGAAGSAQTKLNNGRLQPVSIPYGGARPKQPVNLKLQIPQPLSSHVQNQLGPSAVNCKNKNLESLNRKSAELSEEASTLGMNGDAMVNCASMVEPESPIMTCRPVSSRGAVQEERAGRGGPGLGSRLAGSGVFCASCCSLKCRLLYMDRKEARVCVTCHSTLTSAPSSWETQVCPSNQSPNPNNPSEYCSTVPPLQQAQASGVLSSPPPTVMVPVGVLKQTANEASLSREQRRVWFADGVLPNGDASESPKPLSAHQPPSQSRNISHKTNSTAASSETSQSGAAPVGSPVGSSVSLIPEDGLPPILISTGVKGDYAVEERPSEVVLMQQLEEGGPDPLVFVLNANLLAMVKLVNYVNRKCWYLSTKGMHAVGQAEVVVLLQCLPDEKTLPKDVFRHFVQLYQEALTGNVLSHLSHSFFTQSFLGSKEHGGFLYVSPSFQSLQDLLLPNPPFLFGVLIQKWETPWAKVFPIRLMLRLGAEYRFYPCPLFSVRFRKPLFGETGHTIMNLLADFRNYQYTLPVVKGLVVDMEVRKTSIKIPSNRYNELMKAMNKSNEHVLAMGACFNDRADSHLVCVQNDDGNYQTQAISIHHQPRKVTGACFFVFSGALKASSGYLAKTSIVEDGDFSITCGKADQEESQDTVHIQWTEDDHNFNKGVISPIDGKSMESITSIKIFHGSEFKANGKVIRWTEVFFLQSEEQSGSVGLSDPADHSRLTESVARAFCIALCSHLKLLKEDGMAKLGLRVTLDSDQVGYLAGSNGQPLPLSTWATWTPPSFPSFIAARVS</sequence>
<feature type="region of interest" description="Disordered" evidence="2">
    <location>
        <begin position="505"/>
        <end position="557"/>
    </location>
</feature>
<dbReference type="InterPro" id="IPR022557">
    <property type="entry name" value="SARA-like_C"/>
</dbReference>